<evidence type="ECO:0000313" key="2">
    <source>
        <dbReference type="Proteomes" id="UP001348369"/>
    </source>
</evidence>
<organism evidence="1 2">
    <name type="scientific">Streptomyces scopuliridis</name>
    <dbReference type="NCBI Taxonomy" id="452529"/>
    <lineage>
        <taxon>Bacteria</taxon>
        <taxon>Bacillati</taxon>
        <taxon>Actinomycetota</taxon>
        <taxon>Actinomycetes</taxon>
        <taxon>Kitasatosporales</taxon>
        <taxon>Streptomycetaceae</taxon>
        <taxon>Streptomyces</taxon>
    </lineage>
</organism>
<dbReference type="EMBL" id="CP109109">
    <property type="protein sequence ID" value="WSB98838.1"/>
    <property type="molecule type" value="Genomic_DNA"/>
</dbReference>
<proteinExistence type="predicted"/>
<evidence type="ECO:0000313" key="1">
    <source>
        <dbReference type="EMBL" id="WSB98838.1"/>
    </source>
</evidence>
<reference evidence="1" key="1">
    <citation type="submission" date="2022-10" db="EMBL/GenBank/DDBJ databases">
        <title>The complete genomes of actinobacterial strains from the NBC collection.</title>
        <authorList>
            <person name="Joergensen T.S."/>
            <person name="Alvarez Arevalo M."/>
            <person name="Sterndorff E.B."/>
            <person name="Faurdal D."/>
            <person name="Vuksanovic O."/>
            <person name="Mourched A.-S."/>
            <person name="Charusanti P."/>
            <person name="Shaw S."/>
            <person name="Blin K."/>
            <person name="Weber T."/>
        </authorList>
    </citation>
    <scope>NUCLEOTIDE SEQUENCE</scope>
    <source>
        <strain evidence="1">NBC 01771</strain>
    </source>
</reference>
<protein>
    <submittedName>
        <fullName evidence="1">Uncharacterized protein</fullName>
    </submittedName>
</protein>
<gene>
    <name evidence="1" type="ORF">OG835_18665</name>
</gene>
<sequence>MTPPPTPSTTDDQGCLRQVLAVPLVILQLLAAWCCYTALTIRPSGPWDDDARAGIALSCALTLATSALALLITVVPSVRRTMGPWWLVPPLVLGVAAAVRWALGG</sequence>
<keyword evidence="2" id="KW-1185">Reference proteome</keyword>
<dbReference type="Proteomes" id="UP001348369">
    <property type="component" value="Chromosome"/>
</dbReference>
<name>A0ACD4ZLH5_9ACTN</name>
<accession>A0ACD4ZLH5</accession>